<dbReference type="GO" id="GO:0006355">
    <property type="term" value="P:regulation of DNA-templated transcription"/>
    <property type="evidence" value="ECO:0007669"/>
    <property type="project" value="InterPro"/>
</dbReference>
<dbReference type="Pfam" id="PF00512">
    <property type="entry name" value="HisKA"/>
    <property type="match status" value="1"/>
</dbReference>
<keyword evidence="12" id="KW-1185">Reference proteome</keyword>
<dbReference type="Gene3D" id="3.30.565.10">
    <property type="entry name" value="Histidine kinase-like ATPase, C-terminal domain"/>
    <property type="match status" value="1"/>
</dbReference>
<dbReference type="SMART" id="SM00091">
    <property type="entry name" value="PAS"/>
    <property type="match status" value="1"/>
</dbReference>
<organism evidence="11 12">
    <name type="scientific">Jeotgalibacillus campisalis</name>
    <dbReference type="NCBI Taxonomy" id="220754"/>
    <lineage>
        <taxon>Bacteria</taxon>
        <taxon>Bacillati</taxon>
        <taxon>Bacillota</taxon>
        <taxon>Bacilli</taxon>
        <taxon>Bacillales</taxon>
        <taxon>Caryophanaceae</taxon>
        <taxon>Jeotgalibacillus</taxon>
    </lineage>
</organism>
<dbReference type="SUPFAM" id="SSF55874">
    <property type="entry name" value="ATPase domain of HSP90 chaperone/DNA topoisomerase II/histidine kinase"/>
    <property type="match status" value="1"/>
</dbReference>
<dbReference type="AlphaFoldDB" id="A0A0C2VXC7"/>
<dbReference type="OrthoDB" id="9815750at2"/>
<evidence type="ECO:0000256" key="5">
    <source>
        <dbReference type="ARBA" id="ARBA00022741"/>
    </source>
</evidence>
<evidence type="ECO:0000259" key="9">
    <source>
        <dbReference type="PROSITE" id="PS50109"/>
    </source>
</evidence>
<reference evidence="11 12" key="1">
    <citation type="submission" date="2015-01" db="EMBL/GenBank/DDBJ databases">
        <title>Jeotgalibacillus campisalis genome sequencing.</title>
        <authorList>
            <person name="Goh K.M."/>
            <person name="Chan K.-G."/>
            <person name="Yaakop A.S."/>
            <person name="Ee R."/>
            <person name="Gan H.M."/>
            <person name="Chan C.S."/>
        </authorList>
    </citation>
    <scope>NUCLEOTIDE SEQUENCE [LARGE SCALE GENOMIC DNA]</scope>
    <source>
        <strain evidence="11 12">SF-57</strain>
    </source>
</reference>
<dbReference type="SMART" id="SM00388">
    <property type="entry name" value="HisKA"/>
    <property type="match status" value="1"/>
</dbReference>
<dbReference type="InterPro" id="IPR000700">
    <property type="entry name" value="PAS-assoc_C"/>
</dbReference>
<dbReference type="Pfam" id="PF02518">
    <property type="entry name" value="HATPase_c"/>
    <property type="match status" value="1"/>
</dbReference>
<dbReference type="SMART" id="SM00387">
    <property type="entry name" value="HATPase_c"/>
    <property type="match status" value="1"/>
</dbReference>
<gene>
    <name evidence="11" type="ORF">KR50_10960</name>
</gene>
<dbReference type="InterPro" id="IPR003594">
    <property type="entry name" value="HATPase_dom"/>
</dbReference>
<feature type="domain" description="Histidine kinase" evidence="9">
    <location>
        <begin position="150"/>
        <end position="352"/>
    </location>
</feature>
<dbReference type="InterPro" id="IPR036890">
    <property type="entry name" value="HATPase_C_sf"/>
</dbReference>
<protein>
    <recommendedName>
        <fullName evidence="2">histidine kinase</fullName>
        <ecNumber evidence="2">2.7.13.3</ecNumber>
    </recommendedName>
</protein>
<dbReference type="PANTHER" id="PTHR43065">
    <property type="entry name" value="SENSOR HISTIDINE KINASE"/>
    <property type="match status" value="1"/>
</dbReference>
<dbReference type="InterPro" id="IPR005467">
    <property type="entry name" value="His_kinase_dom"/>
</dbReference>
<dbReference type="RefSeq" id="WP_041055845.1">
    <property type="nucleotide sequence ID" value="NZ_JXRR01000010.1"/>
</dbReference>
<dbReference type="InterPro" id="IPR036097">
    <property type="entry name" value="HisK_dim/P_sf"/>
</dbReference>
<evidence type="ECO:0000256" key="2">
    <source>
        <dbReference type="ARBA" id="ARBA00012438"/>
    </source>
</evidence>
<keyword evidence="7" id="KW-0067">ATP-binding</keyword>
<dbReference type="Proteomes" id="UP000031972">
    <property type="component" value="Unassembled WGS sequence"/>
</dbReference>
<dbReference type="SUPFAM" id="SSF55785">
    <property type="entry name" value="PYP-like sensor domain (PAS domain)"/>
    <property type="match status" value="1"/>
</dbReference>
<evidence type="ECO:0000313" key="12">
    <source>
        <dbReference type="Proteomes" id="UP000031972"/>
    </source>
</evidence>
<accession>A0A0C2VXC7</accession>
<evidence type="ECO:0000256" key="7">
    <source>
        <dbReference type="ARBA" id="ARBA00022840"/>
    </source>
</evidence>
<dbReference type="SUPFAM" id="SSF47384">
    <property type="entry name" value="Homodimeric domain of signal transducing histidine kinase"/>
    <property type="match status" value="1"/>
</dbReference>
<evidence type="ECO:0000256" key="6">
    <source>
        <dbReference type="ARBA" id="ARBA00022777"/>
    </source>
</evidence>
<keyword evidence="4 11" id="KW-0808">Transferase</keyword>
<dbReference type="GO" id="GO:0000155">
    <property type="term" value="F:phosphorelay sensor kinase activity"/>
    <property type="evidence" value="ECO:0007669"/>
    <property type="project" value="InterPro"/>
</dbReference>
<dbReference type="InterPro" id="IPR035965">
    <property type="entry name" value="PAS-like_dom_sf"/>
</dbReference>
<dbReference type="Pfam" id="PF00989">
    <property type="entry name" value="PAS"/>
    <property type="match status" value="1"/>
</dbReference>
<dbReference type="InterPro" id="IPR000014">
    <property type="entry name" value="PAS"/>
</dbReference>
<dbReference type="PANTHER" id="PTHR43065:SF10">
    <property type="entry name" value="PEROXIDE STRESS-ACTIVATED HISTIDINE KINASE MAK3"/>
    <property type="match status" value="1"/>
</dbReference>
<sequence length="356" mass="40517">MEKTFSKTDAVTNQQEMYRQILEYSIENIMIHTNCEVLYLNEACTHFLRCTKERAHGSCVLDLFEEGTKKTVQNRVEQTMNGAEMPRKIEDIITRSDGTKVAVEIYCNPVMYGNQKAIQSVFRDITLRKEAERWMKDQDKLASVGQIAAGIAHEVKNPLTAVKGFLQLLEESHPHAYLTTMKSELNIAINTLTNLLHVSKPDLYEEEIVPIYLCKEVDALLLLFQDRFYDIKVELFLKDTEIYILGKRNLFLKAFFNLFKNAIEAIEGNGKITIEHFILGDTVHIKMHDTGVGIPKDKIKLLGTPFYTSKTQGTGLGLTQVFTTIIDHGGTLTINSHVDCGTTFHIQLPTKHHRSH</sequence>
<feature type="domain" description="PAC" evidence="10">
    <location>
        <begin position="87"/>
        <end position="137"/>
    </location>
</feature>
<dbReference type="PRINTS" id="PR00344">
    <property type="entry name" value="BCTRLSENSOR"/>
</dbReference>
<keyword evidence="3" id="KW-0597">Phosphoprotein</keyword>
<keyword evidence="5" id="KW-0547">Nucleotide-binding</keyword>
<dbReference type="Gene3D" id="3.30.450.20">
    <property type="entry name" value="PAS domain"/>
    <property type="match status" value="1"/>
</dbReference>
<dbReference type="EC" id="2.7.13.3" evidence="2"/>
<evidence type="ECO:0000256" key="1">
    <source>
        <dbReference type="ARBA" id="ARBA00000085"/>
    </source>
</evidence>
<proteinExistence type="predicted"/>
<dbReference type="InterPro" id="IPR003661">
    <property type="entry name" value="HisK_dim/P_dom"/>
</dbReference>
<dbReference type="PROSITE" id="PS50113">
    <property type="entry name" value="PAC"/>
    <property type="match status" value="1"/>
</dbReference>
<evidence type="ECO:0000256" key="8">
    <source>
        <dbReference type="ARBA" id="ARBA00023012"/>
    </source>
</evidence>
<keyword evidence="8" id="KW-0902">Two-component regulatory system</keyword>
<evidence type="ECO:0000259" key="10">
    <source>
        <dbReference type="PROSITE" id="PS50113"/>
    </source>
</evidence>
<dbReference type="InterPro" id="IPR004358">
    <property type="entry name" value="Sig_transdc_His_kin-like_C"/>
</dbReference>
<dbReference type="PATRIC" id="fig|220754.4.peg.1116"/>
<dbReference type="NCBIfam" id="TIGR00229">
    <property type="entry name" value="sensory_box"/>
    <property type="match status" value="1"/>
</dbReference>
<keyword evidence="6" id="KW-0418">Kinase</keyword>
<dbReference type="PROSITE" id="PS50109">
    <property type="entry name" value="HIS_KIN"/>
    <property type="match status" value="1"/>
</dbReference>
<evidence type="ECO:0000313" key="11">
    <source>
        <dbReference type="EMBL" id="KIL49061.1"/>
    </source>
</evidence>
<dbReference type="EMBL" id="JXRR01000010">
    <property type="protein sequence ID" value="KIL49061.1"/>
    <property type="molecule type" value="Genomic_DNA"/>
</dbReference>
<comment type="catalytic activity">
    <reaction evidence="1">
        <text>ATP + protein L-histidine = ADP + protein N-phospho-L-histidine.</text>
        <dbReference type="EC" id="2.7.13.3"/>
    </reaction>
</comment>
<evidence type="ECO:0000256" key="4">
    <source>
        <dbReference type="ARBA" id="ARBA00022679"/>
    </source>
</evidence>
<dbReference type="Gene3D" id="1.10.287.130">
    <property type="match status" value="1"/>
</dbReference>
<evidence type="ECO:0000256" key="3">
    <source>
        <dbReference type="ARBA" id="ARBA00022553"/>
    </source>
</evidence>
<dbReference type="InterPro" id="IPR013767">
    <property type="entry name" value="PAS_fold"/>
</dbReference>
<name>A0A0C2VXC7_9BACL</name>
<dbReference type="CDD" id="cd00082">
    <property type="entry name" value="HisKA"/>
    <property type="match status" value="1"/>
</dbReference>
<dbReference type="CDD" id="cd00075">
    <property type="entry name" value="HATPase"/>
    <property type="match status" value="1"/>
</dbReference>
<dbReference type="GO" id="GO:0005524">
    <property type="term" value="F:ATP binding"/>
    <property type="evidence" value="ECO:0007669"/>
    <property type="project" value="UniProtKB-KW"/>
</dbReference>
<comment type="caution">
    <text evidence="11">The sequence shown here is derived from an EMBL/GenBank/DDBJ whole genome shotgun (WGS) entry which is preliminary data.</text>
</comment>